<evidence type="ECO:0008006" key="4">
    <source>
        <dbReference type="Google" id="ProtNLM"/>
    </source>
</evidence>
<dbReference type="PANTHER" id="PTHR11927:SF9">
    <property type="entry name" value="L-FUCOSYLTRANSFERASE"/>
    <property type="match status" value="1"/>
</dbReference>
<dbReference type="InterPro" id="IPR002516">
    <property type="entry name" value="Glyco_trans_11"/>
</dbReference>
<evidence type="ECO:0000313" key="3">
    <source>
        <dbReference type="EMBL" id="BDZ59052.1"/>
    </source>
</evidence>
<dbReference type="PANTHER" id="PTHR11927">
    <property type="entry name" value="GALACTOSIDE 2-L-FUCOSYLTRANSFERASE"/>
    <property type="match status" value="1"/>
</dbReference>
<dbReference type="EMBL" id="AP027735">
    <property type="protein sequence ID" value="BDZ59052.1"/>
    <property type="molecule type" value="Genomic_DNA"/>
</dbReference>
<name>A0ABN6YNS2_9MICO</name>
<accession>A0ABN6YNS2</accession>
<sequence length="294" mass="33787">MSRTSVARRSAPARAARFVRFHALKRLDAWRANGRHRTVNLPPESGIGVGNMFSFWLWGHYGQATGRDWWVLQTDAMRPWLEVFPRIEPLLLARDELRFSDARECDWSQDFDKFPEEFLPDFVRERLLRSGLPVSREPREDVVTVNVRRGDYYSDPQLRLLYGFDVRGYVRAAMHGARRQQAIARVDVVSDDPGWCSAELGFLTEFGEVTYQRTGDGPVANLAQLASARRLVLANSTFSYWGAYLSNGVYRDNHALVWAPAFHRRGINGDKAFQLDPRWSVVEGYADLADAHHW</sequence>
<organism evidence="3">
    <name type="scientific">Barrientosiimonas endolithica</name>
    <dbReference type="NCBI Taxonomy" id="1535208"/>
    <lineage>
        <taxon>Bacteria</taxon>
        <taxon>Bacillati</taxon>
        <taxon>Actinomycetota</taxon>
        <taxon>Actinomycetes</taxon>
        <taxon>Micrococcales</taxon>
        <taxon>Dermacoccaceae</taxon>
        <taxon>Barrientosiimonas</taxon>
    </lineage>
</organism>
<reference evidence="3" key="1">
    <citation type="journal article" date="2014" name="Int. J. Syst. Evol. Microbiol.">
        <title>Complete genome of a new Firmicutes species belonging to the dominant human colonic microbiota ('Ruminococcus bicirculans') reveals two chromosomes and a selective capacity to utilize plant glucans.</title>
        <authorList>
            <consortium name="NISC Comparative Sequencing Program"/>
            <person name="Wegmann U."/>
            <person name="Louis P."/>
            <person name="Goesmann A."/>
            <person name="Henrissat B."/>
            <person name="Duncan S.H."/>
            <person name="Flint H.J."/>
        </authorList>
    </citation>
    <scope>NUCLEOTIDE SEQUENCE</scope>
    <source>
        <strain evidence="3">NBRC 110608</strain>
    </source>
</reference>
<gene>
    <name evidence="3" type="ORF">GCM10025872_27090</name>
</gene>
<keyword evidence="1" id="KW-0328">Glycosyltransferase</keyword>
<reference evidence="3" key="2">
    <citation type="submission" date="2023-02" db="EMBL/GenBank/DDBJ databases">
        <authorList>
            <person name="Sun Q."/>
            <person name="Mori K."/>
        </authorList>
    </citation>
    <scope>NUCLEOTIDE SEQUENCE</scope>
    <source>
        <strain evidence="3">NBRC 110608</strain>
    </source>
</reference>
<keyword evidence="2" id="KW-0808">Transferase</keyword>
<dbReference type="Pfam" id="PF01531">
    <property type="entry name" value="Glyco_transf_11"/>
    <property type="match status" value="1"/>
</dbReference>
<proteinExistence type="predicted"/>
<protein>
    <recommendedName>
        <fullName evidence="4">Glycosyl transferase family 11</fullName>
    </recommendedName>
</protein>
<evidence type="ECO:0000256" key="1">
    <source>
        <dbReference type="ARBA" id="ARBA00022676"/>
    </source>
</evidence>
<evidence type="ECO:0000256" key="2">
    <source>
        <dbReference type="ARBA" id="ARBA00022679"/>
    </source>
</evidence>